<gene>
    <name evidence="1" type="ORF">EV702DRAFT_1138391</name>
</gene>
<accession>A0A9P7CYN5</accession>
<reference evidence="1" key="1">
    <citation type="journal article" date="2020" name="New Phytol.">
        <title>Comparative genomics reveals dynamic genome evolution in host specialist ectomycorrhizal fungi.</title>
        <authorList>
            <person name="Lofgren L.A."/>
            <person name="Nguyen N.H."/>
            <person name="Vilgalys R."/>
            <person name="Ruytinx J."/>
            <person name="Liao H.L."/>
            <person name="Branco S."/>
            <person name="Kuo A."/>
            <person name="LaButti K."/>
            <person name="Lipzen A."/>
            <person name="Andreopoulos W."/>
            <person name="Pangilinan J."/>
            <person name="Riley R."/>
            <person name="Hundley H."/>
            <person name="Na H."/>
            <person name="Barry K."/>
            <person name="Grigoriev I.V."/>
            <person name="Stajich J.E."/>
            <person name="Kennedy P.G."/>
        </authorList>
    </citation>
    <scope>NUCLEOTIDE SEQUENCE</scope>
    <source>
        <strain evidence="1">DOB743</strain>
    </source>
</reference>
<evidence type="ECO:0000313" key="1">
    <source>
        <dbReference type="EMBL" id="KAG1770883.1"/>
    </source>
</evidence>
<evidence type="ECO:0000313" key="2">
    <source>
        <dbReference type="Proteomes" id="UP000714275"/>
    </source>
</evidence>
<proteinExistence type="predicted"/>
<dbReference type="Proteomes" id="UP000714275">
    <property type="component" value="Unassembled WGS sequence"/>
</dbReference>
<protein>
    <submittedName>
        <fullName evidence="1">Uncharacterized protein</fullName>
    </submittedName>
</protein>
<dbReference type="EMBL" id="JABBWD010000062">
    <property type="protein sequence ID" value="KAG1770883.1"/>
    <property type="molecule type" value="Genomic_DNA"/>
</dbReference>
<name>A0A9P7CYN5_9AGAM</name>
<comment type="caution">
    <text evidence="1">The sequence shown here is derived from an EMBL/GenBank/DDBJ whole genome shotgun (WGS) entry which is preliminary data.</text>
</comment>
<keyword evidence="2" id="KW-1185">Reference proteome</keyword>
<sequence>MLCSGLLLGGDVSVLLVILLPGSQIGLRKATTWVCISIYPWSLPTVAMRLVCAR</sequence>
<organism evidence="1 2">
    <name type="scientific">Suillus placidus</name>
    <dbReference type="NCBI Taxonomy" id="48579"/>
    <lineage>
        <taxon>Eukaryota</taxon>
        <taxon>Fungi</taxon>
        <taxon>Dikarya</taxon>
        <taxon>Basidiomycota</taxon>
        <taxon>Agaricomycotina</taxon>
        <taxon>Agaricomycetes</taxon>
        <taxon>Agaricomycetidae</taxon>
        <taxon>Boletales</taxon>
        <taxon>Suillineae</taxon>
        <taxon>Suillaceae</taxon>
        <taxon>Suillus</taxon>
    </lineage>
</organism>
<dbReference type="AlphaFoldDB" id="A0A9P7CYN5"/>